<dbReference type="OrthoDB" id="102039at2759"/>
<accession>A0A9W6XBP7</accession>
<evidence type="ECO:0000256" key="1">
    <source>
        <dbReference type="SAM" id="MobiDB-lite"/>
    </source>
</evidence>
<proteinExistence type="predicted"/>
<comment type="caution">
    <text evidence="2">The sequence shown here is derived from an EMBL/GenBank/DDBJ whole genome shotgun (WGS) entry which is preliminary data.</text>
</comment>
<name>A0A9W6XBP7_9STRA</name>
<sequence>MHWTALQGLYGGSNYSKTKSQAIISPVVDDMDVFDDGDVSKGEEGKGFGSRVHASLRSNSNNGIDTAIDMHGAAVALKIHDVPEDSEYPLQRKSASPSSDAGMLSRLGVGQLFGGDKSSNQEQNTFTGPHVGQKYTVLGQKHQWRKNRAGRSRQLTTISPVDDDGRAVRVKGDAFSSGRGSTISTPTSSFYESTSSQGHSSAESFREGTSSMQSDSTGRGSDYSQGRSHQSSAESSSVGDDGQRFVVTRQKKSKYSAKLHLHGQKPLYLGRYKNEAAALAACESAYSVISTPRK</sequence>
<dbReference type="Proteomes" id="UP001165083">
    <property type="component" value="Unassembled WGS sequence"/>
</dbReference>
<feature type="compositionally biased region" description="Basic and acidic residues" evidence="1">
    <location>
        <begin position="163"/>
        <end position="172"/>
    </location>
</feature>
<feature type="region of interest" description="Disordered" evidence="1">
    <location>
        <begin position="113"/>
        <end position="132"/>
    </location>
</feature>
<feature type="compositionally biased region" description="Polar residues" evidence="1">
    <location>
        <begin position="178"/>
        <end position="238"/>
    </location>
</feature>
<gene>
    <name evidence="2" type="ORF">Plil01_001502000</name>
</gene>
<feature type="region of interest" description="Disordered" evidence="1">
    <location>
        <begin position="142"/>
        <end position="257"/>
    </location>
</feature>
<keyword evidence="3" id="KW-1185">Reference proteome</keyword>
<protein>
    <submittedName>
        <fullName evidence="2">Unnamed protein product</fullName>
    </submittedName>
</protein>
<feature type="compositionally biased region" description="Polar residues" evidence="1">
    <location>
        <begin position="117"/>
        <end position="127"/>
    </location>
</feature>
<evidence type="ECO:0000313" key="3">
    <source>
        <dbReference type="Proteomes" id="UP001165083"/>
    </source>
</evidence>
<reference evidence="2" key="1">
    <citation type="submission" date="2023-04" db="EMBL/GenBank/DDBJ databases">
        <title>Phytophthora lilii NBRC 32176.</title>
        <authorList>
            <person name="Ichikawa N."/>
            <person name="Sato H."/>
            <person name="Tonouchi N."/>
        </authorList>
    </citation>
    <scope>NUCLEOTIDE SEQUENCE</scope>
    <source>
        <strain evidence="2">NBRC 32176</strain>
    </source>
</reference>
<organism evidence="2 3">
    <name type="scientific">Phytophthora lilii</name>
    <dbReference type="NCBI Taxonomy" id="2077276"/>
    <lineage>
        <taxon>Eukaryota</taxon>
        <taxon>Sar</taxon>
        <taxon>Stramenopiles</taxon>
        <taxon>Oomycota</taxon>
        <taxon>Peronosporomycetes</taxon>
        <taxon>Peronosporales</taxon>
        <taxon>Peronosporaceae</taxon>
        <taxon>Phytophthora</taxon>
    </lineage>
</organism>
<dbReference type="EMBL" id="BSXW01001271">
    <property type="protein sequence ID" value="GMF35330.1"/>
    <property type="molecule type" value="Genomic_DNA"/>
</dbReference>
<dbReference type="AlphaFoldDB" id="A0A9W6XBP7"/>
<evidence type="ECO:0000313" key="2">
    <source>
        <dbReference type="EMBL" id="GMF35330.1"/>
    </source>
</evidence>
<feature type="compositionally biased region" description="Basic residues" evidence="1">
    <location>
        <begin position="142"/>
        <end position="151"/>
    </location>
</feature>